<evidence type="ECO:0000313" key="4">
    <source>
        <dbReference type="EMBL" id="MPC38982.1"/>
    </source>
</evidence>
<evidence type="ECO:0000256" key="2">
    <source>
        <dbReference type="SAM" id="Phobius"/>
    </source>
</evidence>
<keyword evidence="2" id="KW-0472">Membrane</keyword>
<name>A0A5B7EXP0_PORTR</name>
<dbReference type="AlphaFoldDB" id="A0A5B7EXP0"/>
<keyword evidence="2" id="KW-0812">Transmembrane</keyword>
<keyword evidence="5" id="KW-1185">Reference proteome</keyword>
<gene>
    <name evidence="4" type="ORF">E2C01_032501</name>
</gene>
<evidence type="ECO:0000256" key="1">
    <source>
        <dbReference type="SAM" id="MobiDB-lite"/>
    </source>
</evidence>
<comment type="caution">
    <text evidence="4">The sequence shown here is derived from an EMBL/GenBank/DDBJ whole genome shotgun (WGS) entry which is preliminary data.</text>
</comment>
<proteinExistence type="predicted"/>
<keyword evidence="2" id="KW-1133">Transmembrane helix</keyword>
<accession>A0A5B7EXP0</accession>
<dbReference type="Proteomes" id="UP000324222">
    <property type="component" value="Unassembled WGS sequence"/>
</dbReference>
<sequence length="263" mass="29696">MKDTAAFLLLLFLIPLLLLLLTPGGFLGVAHAQQCSPVFQTTDHEYRFITAAHESSDLQINTTVYVHPQQDLKILLNLEGSHEYIKLVLDEHCFSGDDWQWWTLWMQVKLLGIGGIPGRDWTDYKFQVRTNMCIKQCTKRIFYMYVFDGFYVWASGASQWRFYYLEKRCGQIPQWRKGDSGYSTPECTTTNHLPITISPATPTITSTKPTTPPPKPITTSATLTPRLHRYHPCTPPFSMPVGAIEGVAAATVLVVVVMLVLLG</sequence>
<evidence type="ECO:0000256" key="3">
    <source>
        <dbReference type="SAM" id="SignalP"/>
    </source>
</evidence>
<protein>
    <submittedName>
        <fullName evidence="4">Uncharacterized protein</fullName>
    </submittedName>
</protein>
<dbReference type="EMBL" id="VSRR010004225">
    <property type="protein sequence ID" value="MPC38982.1"/>
    <property type="molecule type" value="Genomic_DNA"/>
</dbReference>
<reference evidence="4 5" key="1">
    <citation type="submission" date="2019-05" db="EMBL/GenBank/DDBJ databases">
        <title>Another draft genome of Portunus trituberculatus and its Hox gene families provides insights of decapod evolution.</title>
        <authorList>
            <person name="Jeong J.-H."/>
            <person name="Song I."/>
            <person name="Kim S."/>
            <person name="Choi T."/>
            <person name="Kim D."/>
            <person name="Ryu S."/>
            <person name="Kim W."/>
        </authorList>
    </citation>
    <scope>NUCLEOTIDE SEQUENCE [LARGE SCALE GENOMIC DNA]</scope>
    <source>
        <tissue evidence="4">Muscle</tissue>
    </source>
</reference>
<keyword evidence="3" id="KW-0732">Signal</keyword>
<organism evidence="4 5">
    <name type="scientific">Portunus trituberculatus</name>
    <name type="common">Swimming crab</name>
    <name type="synonym">Neptunus trituberculatus</name>
    <dbReference type="NCBI Taxonomy" id="210409"/>
    <lineage>
        <taxon>Eukaryota</taxon>
        <taxon>Metazoa</taxon>
        <taxon>Ecdysozoa</taxon>
        <taxon>Arthropoda</taxon>
        <taxon>Crustacea</taxon>
        <taxon>Multicrustacea</taxon>
        <taxon>Malacostraca</taxon>
        <taxon>Eumalacostraca</taxon>
        <taxon>Eucarida</taxon>
        <taxon>Decapoda</taxon>
        <taxon>Pleocyemata</taxon>
        <taxon>Brachyura</taxon>
        <taxon>Eubrachyura</taxon>
        <taxon>Portunoidea</taxon>
        <taxon>Portunidae</taxon>
        <taxon>Portuninae</taxon>
        <taxon>Portunus</taxon>
    </lineage>
</organism>
<feature type="transmembrane region" description="Helical" evidence="2">
    <location>
        <begin position="237"/>
        <end position="262"/>
    </location>
</feature>
<feature type="chain" id="PRO_5022737132" evidence="3">
    <location>
        <begin position="33"/>
        <end position="263"/>
    </location>
</feature>
<feature type="signal peptide" evidence="3">
    <location>
        <begin position="1"/>
        <end position="32"/>
    </location>
</feature>
<feature type="region of interest" description="Disordered" evidence="1">
    <location>
        <begin position="202"/>
        <end position="221"/>
    </location>
</feature>
<evidence type="ECO:0000313" key="5">
    <source>
        <dbReference type="Proteomes" id="UP000324222"/>
    </source>
</evidence>